<evidence type="ECO:0000313" key="8">
    <source>
        <dbReference type="Proteomes" id="UP000199440"/>
    </source>
</evidence>
<feature type="domain" description="RNA polymerase sigma factor 70 region 4 type 2" evidence="6">
    <location>
        <begin position="107"/>
        <end position="154"/>
    </location>
</feature>
<dbReference type="GO" id="GO:0006352">
    <property type="term" value="P:DNA-templated transcription initiation"/>
    <property type="evidence" value="ECO:0007669"/>
    <property type="project" value="InterPro"/>
</dbReference>
<evidence type="ECO:0000259" key="6">
    <source>
        <dbReference type="Pfam" id="PF08281"/>
    </source>
</evidence>
<dbReference type="Proteomes" id="UP000199440">
    <property type="component" value="Unassembled WGS sequence"/>
</dbReference>
<gene>
    <name evidence="7" type="ORF">SAMN04488514_11674</name>
</gene>
<reference evidence="8" key="1">
    <citation type="submission" date="2016-10" db="EMBL/GenBank/DDBJ databases">
        <authorList>
            <person name="Varghese N."/>
            <person name="Submissions S."/>
        </authorList>
    </citation>
    <scope>NUCLEOTIDE SEQUENCE [LARGE SCALE GENOMIC DNA]</scope>
    <source>
        <strain evidence="8">DSM 19886</strain>
    </source>
</reference>
<dbReference type="InterPro" id="IPR013249">
    <property type="entry name" value="RNA_pol_sigma70_r4_t2"/>
</dbReference>
<dbReference type="EMBL" id="FNGV01000016">
    <property type="protein sequence ID" value="SDM88317.1"/>
    <property type="molecule type" value="Genomic_DNA"/>
</dbReference>
<evidence type="ECO:0000256" key="4">
    <source>
        <dbReference type="ARBA" id="ARBA00023163"/>
    </source>
</evidence>
<evidence type="ECO:0000256" key="2">
    <source>
        <dbReference type="ARBA" id="ARBA00023015"/>
    </source>
</evidence>
<name>A0A1G9WV32_9FLAO</name>
<evidence type="ECO:0000313" key="7">
    <source>
        <dbReference type="EMBL" id="SDM88317.1"/>
    </source>
</evidence>
<feature type="transmembrane region" description="Helical" evidence="5">
    <location>
        <begin position="164"/>
        <end position="184"/>
    </location>
</feature>
<dbReference type="RefSeq" id="WP_089894807.1">
    <property type="nucleotide sequence ID" value="NZ_FNGV01000016.1"/>
</dbReference>
<dbReference type="GO" id="GO:0003677">
    <property type="term" value="F:DNA binding"/>
    <property type="evidence" value="ECO:0007669"/>
    <property type="project" value="InterPro"/>
</dbReference>
<dbReference type="Gene3D" id="1.10.1740.10">
    <property type="match status" value="1"/>
</dbReference>
<sequence>MTENLQQNIELVFKKHYKEFCLLSYSYVSSSALAEDIVQDIFVEILAKKGSTPITNLKGYIWRSVKYSSLKQVKNSKKLIPIDDTIGFTTLISEEDNRLEIDLGPKLHGAIAKLPTQCKNVFIICALDGQKYQTAAISLGISVNTVKTQMKKAYSILRKNLHNAYLFLFILDIITRFLILFLIFSF</sequence>
<dbReference type="InterPro" id="IPR013325">
    <property type="entry name" value="RNA_pol_sigma_r2"/>
</dbReference>
<keyword evidence="5" id="KW-0812">Transmembrane</keyword>
<evidence type="ECO:0000256" key="1">
    <source>
        <dbReference type="ARBA" id="ARBA00010641"/>
    </source>
</evidence>
<dbReference type="Pfam" id="PF08281">
    <property type="entry name" value="Sigma70_r4_2"/>
    <property type="match status" value="1"/>
</dbReference>
<evidence type="ECO:0000256" key="5">
    <source>
        <dbReference type="SAM" id="Phobius"/>
    </source>
</evidence>
<keyword evidence="3" id="KW-0731">Sigma factor</keyword>
<dbReference type="AlphaFoldDB" id="A0A1G9WV32"/>
<dbReference type="InterPro" id="IPR013324">
    <property type="entry name" value="RNA_pol_sigma_r3/r4-like"/>
</dbReference>
<dbReference type="InterPro" id="IPR014284">
    <property type="entry name" value="RNA_pol_sigma-70_dom"/>
</dbReference>
<dbReference type="InterPro" id="IPR039425">
    <property type="entry name" value="RNA_pol_sigma-70-like"/>
</dbReference>
<evidence type="ECO:0000256" key="3">
    <source>
        <dbReference type="ARBA" id="ARBA00023082"/>
    </source>
</evidence>
<dbReference type="InterPro" id="IPR036388">
    <property type="entry name" value="WH-like_DNA-bd_sf"/>
</dbReference>
<keyword evidence="5" id="KW-0472">Membrane</keyword>
<protein>
    <submittedName>
        <fullName evidence="7">RNA polymerase sigma-70 factor, ECF subfamily</fullName>
    </submittedName>
</protein>
<organism evidence="7 8">
    <name type="scientific">Kriegella aquimaris</name>
    <dbReference type="NCBI Taxonomy" id="192904"/>
    <lineage>
        <taxon>Bacteria</taxon>
        <taxon>Pseudomonadati</taxon>
        <taxon>Bacteroidota</taxon>
        <taxon>Flavobacteriia</taxon>
        <taxon>Flavobacteriales</taxon>
        <taxon>Flavobacteriaceae</taxon>
        <taxon>Kriegella</taxon>
    </lineage>
</organism>
<keyword evidence="8" id="KW-1185">Reference proteome</keyword>
<dbReference type="SUPFAM" id="SSF88659">
    <property type="entry name" value="Sigma3 and sigma4 domains of RNA polymerase sigma factors"/>
    <property type="match status" value="1"/>
</dbReference>
<dbReference type="Gene3D" id="1.10.10.10">
    <property type="entry name" value="Winged helix-like DNA-binding domain superfamily/Winged helix DNA-binding domain"/>
    <property type="match status" value="1"/>
</dbReference>
<accession>A0A1G9WV32</accession>
<keyword evidence="5" id="KW-1133">Transmembrane helix</keyword>
<keyword evidence="2" id="KW-0805">Transcription regulation</keyword>
<proteinExistence type="inferred from homology"/>
<dbReference type="STRING" id="192904.SAMN04488514_11674"/>
<dbReference type="PANTHER" id="PTHR43133:SF46">
    <property type="entry name" value="RNA POLYMERASE SIGMA-70 FACTOR ECF SUBFAMILY"/>
    <property type="match status" value="1"/>
</dbReference>
<dbReference type="GO" id="GO:0016987">
    <property type="term" value="F:sigma factor activity"/>
    <property type="evidence" value="ECO:0007669"/>
    <property type="project" value="UniProtKB-KW"/>
</dbReference>
<dbReference type="OrthoDB" id="9772248at2"/>
<dbReference type="SUPFAM" id="SSF88946">
    <property type="entry name" value="Sigma2 domain of RNA polymerase sigma factors"/>
    <property type="match status" value="1"/>
</dbReference>
<keyword evidence="4" id="KW-0804">Transcription</keyword>
<dbReference type="NCBIfam" id="TIGR02937">
    <property type="entry name" value="sigma70-ECF"/>
    <property type="match status" value="1"/>
</dbReference>
<dbReference type="PANTHER" id="PTHR43133">
    <property type="entry name" value="RNA POLYMERASE ECF-TYPE SIGMA FACTO"/>
    <property type="match status" value="1"/>
</dbReference>
<comment type="similarity">
    <text evidence="1">Belongs to the sigma-70 factor family. ECF subfamily.</text>
</comment>